<dbReference type="AlphaFoldDB" id="A0A8X6X022"/>
<comment type="caution">
    <text evidence="1">The sequence shown here is derived from an EMBL/GenBank/DDBJ whole genome shotgun (WGS) entry which is preliminary data.</text>
</comment>
<proteinExistence type="predicted"/>
<name>A0A8X6X022_9ARAC</name>
<dbReference type="Proteomes" id="UP000886998">
    <property type="component" value="Unassembled WGS sequence"/>
</dbReference>
<dbReference type="EMBL" id="BMAV01004242">
    <property type="protein sequence ID" value="GFY44453.1"/>
    <property type="molecule type" value="Genomic_DNA"/>
</dbReference>
<sequence>MSMFCRSRRSMACLRFSQSVVGSAGLGVPHLVEVEDLLLNDFSDIFGVKSISLLINTLTQSLPLDIRSPEKGYKGLYEISQLRKKENGDCGRNTCTQLGV</sequence>
<evidence type="ECO:0000313" key="2">
    <source>
        <dbReference type="Proteomes" id="UP000886998"/>
    </source>
</evidence>
<protein>
    <submittedName>
        <fullName evidence="1">Uncharacterized protein</fullName>
    </submittedName>
</protein>
<evidence type="ECO:0000313" key="1">
    <source>
        <dbReference type="EMBL" id="GFY44453.1"/>
    </source>
</evidence>
<gene>
    <name evidence="1" type="ORF">TNIN_12371</name>
</gene>
<accession>A0A8X6X022</accession>
<keyword evidence="2" id="KW-1185">Reference proteome</keyword>
<reference evidence="1" key="1">
    <citation type="submission" date="2020-08" db="EMBL/GenBank/DDBJ databases">
        <title>Multicomponent nature underlies the extraordinary mechanical properties of spider dragline silk.</title>
        <authorList>
            <person name="Kono N."/>
            <person name="Nakamura H."/>
            <person name="Mori M."/>
            <person name="Yoshida Y."/>
            <person name="Ohtoshi R."/>
            <person name="Malay A.D."/>
            <person name="Moran D.A.P."/>
            <person name="Tomita M."/>
            <person name="Numata K."/>
            <person name="Arakawa K."/>
        </authorList>
    </citation>
    <scope>NUCLEOTIDE SEQUENCE</scope>
</reference>
<organism evidence="1 2">
    <name type="scientific">Trichonephila inaurata madagascariensis</name>
    <dbReference type="NCBI Taxonomy" id="2747483"/>
    <lineage>
        <taxon>Eukaryota</taxon>
        <taxon>Metazoa</taxon>
        <taxon>Ecdysozoa</taxon>
        <taxon>Arthropoda</taxon>
        <taxon>Chelicerata</taxon>
        <taxon>Arachnida</taxon>
        <taxon>Araneae</taxon>
        <taxon>Araneomorphae</taxon>
        <taxon>Entelegynae</taxon>
        <taxon>Araneoidea</taxon>
        <taxon>Nephilidae</taxon>
        <taxon>Trichonephila</taxon>
        <taxon>Trichonephila inaurata</taxon>
    </lineage>
</organism>